<accession>A0A4T2BN13</accession>
<dbReference type="PANTHER" id="PTHR30514">
    <property type="entry name" value="GLUCOKINASE"/>
    <property type="match status" value="1"/>
</dbReference>
<protein>
    <submittedName>
        <fullName evidence="2">MurR/RpiR family transcriptional regulator</fullName>
    </submittedName>
</protein>
<dbReference type="InterPro" id="IPR046348">
    <property type="entry name" value="SIS_dom_sf"/>
</dbReference>
<dbReference type="InterPro" id="IPR000281">
    <property type="entry name" value="HTH_RpiR"/>
</dbReference>
<evidence type="ECO:0000313" key="3">
    <source>
        <dbReference type="Proteomes" id="UP000306192"/>
    </source>
</evidence>
<dbReference type="GO" id="GO:0097367">
    <property type="term" value="F:carbohydrate derivative binding"/>
    <property type="evidence" value="ECO:0007669"/>
    <property type="project" value="InterPro"/>
</dbReference>
<dbReference type="GO" id="GO:0003700">
    <property type="term" value="F:DNA-binding transcription factor activity"/>
    <property type="evidence" value="ECO:0007669"/>
    <property type="project" value="InterPro"/>
</dbReference>
<dbReference type="GO" id="GO:1901135">
    <property type="term" value="P:carbohydrate derivative metabolic process"/>
    <property type="evidence" value="ECO:0007669"/>
    <property type="project" value="InterPro"/>
</dbReference>
<dbReference type="Proteomes" id="UP000306192">
    <property type="component" value="Unassembled WGS sequence"/>
</dbReference>
<dbReference type="Gene3D" id="3.40.50.10490">
    <property type="entry name" value="Glucose-6-phosphate isomerase like protein, domain 1"/>
    <property type="match status" value="1"/>
</dbReference>
<dbReference type="Gene3D" id="1.10.10.10">
    <property type="entry name" value="Winged helix-like DNA-binding domain superfamily/Winged helix DNA-binding domain"/>
    <property type="match status" value="1"/>
</dbReference>
<evidence type="ECO:0000259" key="1">
    <source>
        <dbReference type="PROSITE" id="PS51071"/>
    </source>
</evidence>
<proteinExistence type="predicted"/>
<dbReference type="InterPro" id="IPR001347">
    <property type="entry name" value="SIS_dom"/>
</dbReference>
<gene>
    <name evidence="2" type="ORF">D4765_16385</name>
</gene>
<dbReference type="InterPro" id="IPR009057">
    <property type="entry name" value="Homeodomain-like_sf"/>
</dbReference>
<dbReference type="PANTHER" id="PTHR30514:SF18">
    <property type="entry name" value="RPIR-FAMILY TRANSCRIPTIONAL REGULATOR"/>
    <property type="match status" value="1"/>
</dbReference>
<organism evidence="2 3">
    <name type="scientific">Subtercola vilae</name>
    <dbReference type="NCBI Taxonomy" id="2056433"/>
    <lineage>
        <taxon>Bacteria</taxon>
        <taxon>Bacillati</taxon>
        <taxon>Actinomycetota</taxon>
        <taxon>Actinomycetes</taxon>
        <taxon>Micrococcales</taxon>
        <taxon>Microbacteriaceae</taxon>
        <taxon>Subtercola</taxon>
    </lineage>
</organism>
<dbReference type="InterPro" id="IPR036388">
    <property type="entry name" value="WH-like_DNA-bd_sf"/>
</dbReference>
<dbReference type="InterPro" id="IPR047640">
    <property type="entry name" value="RpiR-like"/>
</dbReference>
<dbReference type="EMBL" id="QYRT01000045">
    <property type="protein sequence ID" value="TIH31491.1"/>
    <property type="molecule type" value="Genomic_DNA"/>
</dbReference>
<dbReference type="Pfam" id="PF01418">
    <property type="entry name" value="HTH_6"/>
    <property type="match status" value="1"/>
</dbReference>
<comment type="caution">
    <text evidence="2">The sequence shown here is derived from an EMBL/GenBank/DDBJ whole genome shotgun (WGS) entry which is preliminary data.</text>
</comment>
<dbReference type="Pfam" id="PF01380">
    <property type="entry name" value="SIS"/>
    <property type="match status" value="1"/>
</dbReference>
<dbReference type="SUPFAM" id="SSF53697">
    <property type="entry name" value="SIS domain"/>
    <property type="match status" value="1"/>
</dbReference>
<sequence>MSTAPIGERIDEAYVDLSPQEQRAADFILAHLADLAVYNATELARLSGVSKATVSRLFRRLGFSDAKEVRAHARILRAEGVPLGGASAALTAHLAQEQSNIHHAFSSANVEQLTRAAALIAAARRVVVIGLRNSYPVALHLRQQLLQGLADVRLAPQPGQSIGEELAGLGPTDVAIVIGFRRRPDGFARILDAAHSARVPIVLLADPSARRFSDRASAWLECPVDSVSALDSYAAANSLVSVLASQTLAVAARTSRTRIASINRLYSDLHELESPSG</sequence>
<feature type="domain" description="HTH rpiR-type" evidence="1">
    <location>
        <begin position="4"/>
        <end position="80"/>
    </location>
</feature>
<keyword evidence="3" id="KW-1185">Reference proteome</keyword>
<dbReference type="AlphaFoldDB" id="A0A4T2BN13"/>
<dbReference type="GO" id="GO:0003677">
    <property type="term" value="F:DNA binding"/>
    <property type="evidence" value="ECO:0007669"/>
    <property type="project" value="InterPro"/>
</dbReference>
<dbReference type="PROSITE" id="PS51071">
    <property type="entry name" value="HTH_RPIR"/>
    <property type="match status" value="1"/>
</dbReference>
<evidence type="ECO:0000313" key="2">
    <source>
        <dbReference type="EMBL" id="TIH31491.1"/>
    </source>
</evidence>
<dbReference type="SUPFAM" id="SSF46689">
    <property type="entry name" value="Homeodomain-like"/>
    <property type="match status" value="1"/>
</dbReference>
<reference evidence="2 3" key="1">
    <citation type="journal article" date="2019" name="Microorganisms">
        <title>Systematic Affiliation and Genome Analysis of Subtercola vilae DB165(T) with Particular Emphasis on Cold Adaptation of an Isolate from a High-Altitude Cold Volcano Lake.</title>
        <authorList>
            <person name="Villalobos A.S."/>
            <person name="Wiese J."/>
            <person name="Imhoff J.F."/>
            <person name="Dorador C."/>
            <person name="Keller A."/>
            <person name="Hentschel U."/>
        </authorList>
    </citation>
    <scope>NUCLEOTIDE SEQUENCE [LARGE SCALE GENOMIC DNA]</scope>
    <source>
        <strain evidence="2 3">DB165</strain>
    </source>
</reference>
<name>A0A4T2BN13_9MICO</name>
<dbReference type="OrthoDB" id="3237351at2"/>